<evidence type="ECO:0000256" key="2">
    <source>
        <dbReference type="SAM" id="SignalP"/>
    </source>
</evidence>
<keyword evidence="2" id="KW-0732">Signal</keyword>
<evidence type="ECO:0000313" key="4">
    <source>
        <dbReference type="Proteomes" id="UP001500449"/>
    </source>
</evidence>
<reference evidence="3 4" key="1">
    <citation type="journal article" date="2019" name="Int. J. Syst. Evol. Microbiol.">
        <title>The Global Catalogue of Microorganisms (GCM) 10K type strain sequencing project: providing services to taxonomists for standard genome sequencing and annotation.</title>
        <authorList>
            <consortium name="The Broad Institute Genomics Platform"/>
            <consortium name="The Broad Institute Genome Sequencing Center for Infectious Disease"/>
            <person name="Wu L."/>
            <person name="Ma J."/>
        </authorList>
    </citation>
    <scope>NUCLEOTIDE SEQUENCE [LARGE SCALE GENOMIC DNA]</scope>
    <source>
        <strain evidence="3 4">JCM 16009</strain>
    </source>
</reference>
<feature type="compositionally biased region" description="Polar residues" evidence="1">
    <location>
        <begin position="43"/>
        <end position="55"/>
    </location>
</feature>
<organism evidence="3 4">
    <name type="scientific">Pseudonocardia ailaonensis</name>
    <dbReference type="NCBI Taxonomy" id="367279"/>
    <lineage>
        <taxon>Bacteria</taxon>
        <taxon>Bacillati</taxon>
        <taxon>Actinomycetota</taxon>
        <taxon>Actinomycetes</taxon>
        <taxon>Pseudonocardiales</taxon>
        <taxon>Pseudonocardiaceae</taxon>
        <taxon>Pseudonocardia</taxon>
    </lineage>
</organism>
<feature type="compositionally biased region" description="Low complexity" evidence="1">
    <location>
        <begin position="58"/>
        <end position="133"/>
    </location>
</feature>
<dbReference type="RefSeq" id="WP_344427804.1">
    <property type="nucleotide sequence ID" value="NZ_BAAAQK010000029.1"/>
</dbReference>
<name>A0ABN2NP70_9PSEU</name>
<protein>
    <recommendedName>
        <fullName evidence="5">Pecanex-like protein 1</fullName>
    </recommendedName>
</protein>
<feature type="chain" id="PRO_5047238641" description="Pecanex-like protein 1" evidence="2">
    <location>
        <begin position="35"/>
        <end position="320"/>
    </location>
</feature>
<gene>
    <name evidence="3" type="ORF">GCM10009836_71340</name>
</gene>
<dbReference type="EMBL" id="BAAAQK010000029">
    <property type="protein sequence ID" value="GAA1879702.1"/>
    <property type="molecule type" value="Genomic_DNA"/>
</dbReference>
<feature type="signal peptide" evidence="2">
    <location>
        <begin position="1"/>
        <end position="34"/>
    </location>
</feature>
<feature type="region of interest" description="Disordered" evidence="1">
    <location>
        <begin position="40"/>
        <end position="141"/>
    </location>
</feature>
<accession>A0ABN2NP70</accession>
<sequence>MDPSRSTRLRRVLLTTAAAAVVVLVPTACDQAIAADRIPTGPNAGQQSGQYTGHSGHTAAASTTAATPQGGAPSPGAPASQAAQPGAAQPGSAQPGSAQSSGAAPSSQAAPSSSAAAPPSSQSAAPSSSAAPAPNQPNNGLEVLARDCSKSDLPPHTGFQVAPACVDTEFGEVGAANKNPSLLITDAPTSVTAGQAFQIKVSTRNLVRDRFLGAAAGGYYLESSLLDGNGIQRGHFHTACRMLADENLAPVSGDKPAFFVATQDGSGGATPDTVTIDVTGLPSKGIAQCASWAGDGSHRIPMMQRADQTPAFDAVRITVN</sequence>
<evidence type="ECO:0008006" key="5">
    <source>
        <dbReference type="Google" id="ProtNLM"/>
    </source>
</evidence>
<comment type="caution">
    <text evidence="3">The sequence shown here is derived from an EMBL/GenBank/DDBJ whole genome shotgun (WGS) entry which is preliminary data.</text>
</comment>
<keyword evidence="4" id="KW-1185">Reference proteome</keyword>
<evidence type="ECO:0000256" key="1">
    <source>
        <dbReference type="SAM" id="MobiDB-lite"/>
    </source>
</evidence>
<dbReference type="Proteomes" id="UP001500449">
    <property type="component" value="Unassembled WGS sequence"/>
</dbReference>
<proteinExistence type="predicted"/>
<evidence type="ECO:0000313" key="3">
    <source>
        <dbReference type="EMBL" id="GAA1879702.1"/>
    </source>
</evidence>